<evidence type="ECO:0000313" key="2">
    <source>
        <dbReference type="EMBL" id="MEY8001920.1"/>
    </source>
</evidence>
<gene>
    <name evidence="2" type="ORF">AB8U03_17350</name>
</gene>
<dbReference type="RefSeq" id="WP_369705813.1">
    <property type="nucleotide sequence ID" value="NZ_JBGEWD010000030.1"/>
</dbReference>
<proteinExistence type="predicted"/>
<keyword evidence="1" id="KW-0175">Coiled coil</keyword>
<feature type="coiled-coil region" evidence="1">
    <location>
        <begin position="72"/>
        <end position="99"/>
    </location>
</feature>
<comment type="caution">
    <text evidence="2">The sequence shown here is derived from an EMBL/GenBank/DDBJ whole genome shotgun (WGS) entry which is preliminary data.</text>
</comment>
<dbReference type="Proteomes" id="UP001564657">
    <property type="component" value="Unassembled WGS sequence"/>
</dbReference>
<organism evidence="2 3">
    <name type="scientific">Clostridium moutaii</name>
    <dbReference type="NCBI Taxonomy" id="3240932"/>
    <lineage>
        <taxon>Bacteria</taxon>
        <taxon>Bacillati</taxon>
        <taxon>Bacillota</taxon>
        <taxon>Clostridia</taxon>
        <taxon>Eubacteriales</taxon>
        <taxon>Clostridiaceae</taxon>
        <taxon>Clostridium</taxon>
    </lineage>
</organism>
<name>A0ABV4BWP3_9CLOT</name>
<keyword evidence="3" id="KW-1185">Reference proteome</keyword>
<evidence type="ECO:0000313" key="3">
    <source>
        <dbReference type="Proteomes" id="UP001564657"/>
    </source>
</evidence>
<evidence type="ECO:0000256" key="1">
    <source>
        <dbReference type="SAM" id="Coils"/>
    </source>
</evidence>
<reference evidence="2 3" key="1">
    <citation type="submission" date="2024-08" db="EMBL/GenBank/DDBJ databases">
        <title>Clostridium lapicellarii sp. nov., and Clostridium renhuaiense sp. nov., two species isolated from the mud in a fermentation cellar used for producing sauce-flavour Chinese liquors.</title>
        <authorList>
            <person name="Yang F."/>
            <person name="Wang H."/>
            <person name="Chen L.Q."/>
            <person name="Zhou N."/>
            <person name="Lu J.J."/>
            <person name="Pu X.X."/>
            <person name="Wan B."/>
            <person name="Wang L."/>
            <person name="Liu S.J."/>
        </authorList>
    </citation>
    <scope>NUCLEOTIDE SEQUENCE [LARGE SCALE GENOMIC DNA]</scope>
    <source>
        <strain evidence="2 3">MT-5</strain>
    </source>
</reference>
<protein>
    <submittedName>
        <fullName evidence="2">Uncharacterized protein</fullName>
    </submittedName>
</protein>
<dbReference type="EMBL" id="JBGEWD010000030">
    <property type="protein sequence ID" value="MEY8001920.1"/>
    <property type="molecule type" value="Genomic_DNA"/>
</dbReference>
<accession>A0ABV4BWP3</accession>
<sequence length="103" mass="11964">MCGGFNKGINIAIKKINEIIEEEKLNLTPLFVSYDKLENEISNPELQKVYDGVIESIDEVIGKLKSLILPTASRSDRKKEEYKTQIEKLEKIKNNLKQQRKYH</sequence>